<dbReference type="InterPro" id="IPR001611">
    <property type="entry name" value="Leu-rich_rpt"/>
</dbReference>
<feature type="compositionally biased region" description="Basic and acidic residues" evidence="1">
    <location>
        <begin position="670"/>
        <end position="682"/>
    </location>
</feature>
<accession>A0A1Z5KMB5</accession>
<dbReference type="Pfam" id="PF25372">
    <property type="entry name" value="DUF7885"/>
    <property type="match status" value="2"/>
</dbReference>
<feature type="compositionally biased region" description="Acidic residues" evidence="1">
    <location>
        <begin position="643"/>
        <end position="669"/>
    </location>
</feature>
<dbReference type="EMBL" id="BDSP01000257">
    <property type="protein sequence ID" value="GAX27470.1"/>
    <property type="molecule type" value="Genomic_DNA"/>
</dbReference>
<dbReference type="InParanoid" id="A0A1Z5KMB5"/>
<feature type="domain" description="F-box/LRR-repeat protein 15-like leucin rich repeat" evidence="2">
    <location>
        <begin position="384"/>
        <end position="500"/>
    </location>
</feature>
<dbReference type="SMART" id="SM00367">
    <property type="entry name" value="LRR_CC"/>
    <property type="match status" value="12"/>
</dbReference>
<feature type="region of interest" description="Disordered" evidence="1">
    <location>
        <begin position="1"/>
        <end position="23"/>
    </location>
</feature>
<comment type="caution">
    <text evidence="3">The sequence shown here is derived from an EMBL/GenBank/DDBJ whole genome shotgun (WGS) entry which is preliminary data.</text>
</comment>
<organism evidence="3 4">
    <name type="scientific">Fistulifera solaris</name>
    <name type="common">Oleaginous diatom</name>
    <dbReference type="NCBI Taxonomy" id="1519565"/>
    <lineage>
        <taxon>Eukaryota</taxon>
        <taxon>Sar</taxon>
        <taxon>Stramenopiles</taxon>
        <taxon>Ochrophyta</taxon>
        <taxon>Bacillariophyta</taxon>
        <taxon>Bacillariophyceae</taxon>
        <taxon>Bacillariophycidae</taxon>
        <taxon>Naviculales</taxon>
        <taxon>Naviculaceae</taxon>
        <taxon>Fistulifera</taxon>
    </lineage>
</organism>
<protein>
    <submittedName>
        <fullName evidence="3">F-box and leucine-rich repeat protein 14</fullName>
    </submittedName>
</protein>
<evidence type="ECO:0000313" key="4">
    <source>
        <dbReference type="Proteomes" id="UP000198406"/>
    </source>
</evidence>
<dbReference type="PANTHER" id="PTHR13318">
    <property type="entry name" value="PARTNER OF PAIRED, ISOFORM B-RELATED"/>
    <property type="match status" value="1"/>
</dbReference>
<dbReference type="InterPro" id="IPR006553">
    <property type="entry name" value="Leu-rich_rpt_Cys-con_subtyp"/>
</dbReference>
<dbReference type="GO" id="GO:0031146">
    <property type="term" value="P:SCF-dependent proteasomal ubiquitin-dependent protein catabolic process"/>
    <property type="evidence" value="ECO:0007669"/>
    <property type="project" value="TreeGrafter"/>
</dbReference>
<gene>
    <name evidence="3" type="ORF">FisN_23Hh065</name>
</gene>
<name>A0A1Z5KMB5_FISSO</name>
<feature type="domain" description="F-box/LRR-repeat protein 15-like leucin rich repeat" evidence="2">
    <location>
        <begin position="205"/>
        <end position="308"/>
    </location>
</feature>
<feature type="region of interest" description="Disordered" evidence="1">
    <location>
        <begin position="638"/>
        <end position="682"/>
    </location>
</feature>
<dbReference type="SUPFAM" id="SSF52058">
    <property type="entry name" value="L domain-like"/>
    <property type="match status" value="1"/>
</dbReference>
<keyword evidence="4" id="KW-1185">Reference proteome</keyword>
<dbReference type="GO" id="GO:0019005">
    <property type="term" value="C:SCF ubiquitin ligase complex"/>
    <property type="evidence" value="ECO:0007669"/>
    <property type="project" value="TreeGrafter"/>
</dbReference>
<dbReference type="SUPFAM" id="SSF52047">
    <property type="entry name" value="RNI-like"/>
    <property type="match status" value="1"/>
</dbReference>
<dbReference type="InterPro" id="IPR057207">
    <property type="entry name" value="FBXL15_LRR"/>
</dbReference>
<dbReference type="Proteomes" id="UP000198406">
    <property type="component" value="Unassembled WGS sequence"/>
</dbReference>
<reference evidence="3 4" key="1">
    <citation type="journal article" date="2015" name="Plant Cell">
        <title>Oil accumulation by the oleaginous diatom Fistulifera solaris as revealed by the genome and transcriptome.</title>
        <authorList>
            <person name="Tanaka T."/>
            <person name="Maeda Y."/>
            <person name="Veluchamy A."/>
            <person name="Tanaka M."/>
            <person name="Abida H."/>
            <person name="Marechal E."/>
            <person name="Bowler C."/>
            <person name="Muto M."/>
            <person name="Sunaga Y."/>
            <person name="Tanaka M."/>
            <person name="Yoshino T."/>
            <person name="Taniguchi T."/>
            <person name="Fukuda Y."/>
            <person name="Nemoto M."/>
            <person name="Matsumoto M."/>
            <person name="Wong P.S."/>
            <person name="Aburatani S."/>
            <person name="Fujibuchi W."/>
        </authorList>
    </citation>
    <scope>NUCLEOTIDE SEQUENCE [LARGE SCALE GENOMIC DNA]</scope>
    <source>
        <strain evidence="3 4">JPCC DA0580</strain>
    </source>
</reference>
<evidence type="ECO:0000256" key="1">
    <source>
        <dbReference type="SAM" id="MobiDB-lite"/>
    </source>
</evidence>
<dbReference type="OrthoDB" id="120976at2759"/>
<dbReference type="AlphaFoldDB" id="A0A1Z5KMB5"/>
<dbReference type="InterPro" id="IPR032675">
    <property type="entry name" value="LRR_dom_sf"/>
</dbReference>
<evidence type="ECO:0000313" key="3">
    <source>
        <dbReference type="EMBL" id="GAX27470.1"/>
    </source>
</evidence>
<dbReference type="Pfam" id="PF13516">
    <property type="entry name" value="LRR_6"/>
    <property type="match status" value="2"/>
</dbReference>
<dbReference type="Gene3D" id="3.80.10.10">
    <property type="entry name" value="Ribonuclease Inhibitor"/>
    <property type="match status" value="5"/>
</dbReference>
<sequence length="682" mass="75922">MNRSARGRAAQLANGADDDETMQWHSSKRHAVVHEVPNEWIASLFPATHNFIDHGDGTASPKSLATLAAEAVCRNLATNTAPLPGPLPPDVVEELTNTLRMALAYNSTTLEALQDSEWMQLDLSQVRNSVTDEWIHRFLGGRIKRSSQDTSPTTAYLKHLDLSGSQITDEGLLAMGRMVFLETVVLDQCHYLMGSEDSKAFHVFASPRLQSVSLQDCRRLEDAAVLALSLYGRDSLRDLNLSGCRCLTDQSLVACGTMWQLESLQLEACDMITDAGLEHLQHLELVELNLGWCTKISDRGMELLLQQHMPLQRLRLARCRMLKQPEWLYLICNTLSDLDLTGCLQLSSTSLGKALQGLPHLLHLDVSHIPGIIRSGWQGRVPKLQTLVLSYSAVRDSHLTEWSDFRELVELNLESCSNVSDSSLRHLISAAPNLQRLVVADCAISDAGMVHIAKFKQMTHLDLFYCQISNRGLRCLSELADLQVLSIDSRDVTDSGLVYLQNFKQLVQLDLFSGHVTDRGCQYLSHLTSLESLALCGGGIGDAGCEYLSRLTRLQHLNLSENEDITEQGIAHFKSLSQLRSLNISQTSVTSVMPLSSLKQLQSLCVYGCRGMADLHSLETKLPQLRCLRYSNTTPEEGMMLVDPDDCKEDYSDDDDDILLDDGEDDEYSDHDAPVGFQRRDL</sequence>
<proteinExistence type="predicted"/>
<evidence type="ECO:0000259" key="2">
    <source>
        <dbReference type="Pfam" id="PF25372"/>
    </source>
</evidence>